<dbReference type="PROSITE" id="PS50404">
    <property type="entry name" value="GST_NTER"/>
    <property type="match status" value="1"/>
</dbReference>
<evidence type="ECO:0000313" key="4">
    <source>
        <dbReference type="EMBL" id="MBB6558971.1"/>
    </source>
</evidence>
<organism evidence="4 5">
    <name type="scientific">Acidovorax soli</name>
    <dbReference type="NCBI Taxonomy" id="592050"/>
    <lineage>
        <taxon>Bacteria</taxon>
        <taxon>Pseudomonadati</taxon>
        <taxon>Pseudomonadota</taxon>
        <taxon>Betaproteobacteria</taxon>
        <taxon>Burkholderiales</taxon>
        <taxon>Comamonadaceae</taxon>
        <taxon>Acidovorax</taxon>
    </lineage>
</organism>
<sequence length="218" mass="24244">MSAGQGLRLHTYFRSSAAFRVRIALELKGLAWEPVPWQLAAGAHCGEAYREIASFGLVPLLEIDGLRLQQSMPIIEYLDARFPAVPLLPAAEPEKARARALAQLVACEIHPLNNLRVLQYLRGTLGLPEAEVGTWYRHWCAEGLARMETELNRVPASGDYALGASPSIVDCFLIPQLFNARRFELDLQPYARVRHIEQACMALPAFQRAQPASQADAR</sequence>
<evidence type="ECO:0000259" key="2">
    <source>
        <dbReference type="PROSITE" id="PS50404"/>
    </source>
</evidence>
<name>A0A7X0PBU2_9BURK</name>
<dbReference type="AlphaFoldDB" id="A0A7X0PBU2"/>
<dbReference type="InterPro" id="IPR040079">
    <property type="entry name" value="Glutathione_S-Trfase"/>
</dbReference>
<dbReference type="InterPro" id="IPR005955">
    <property type="entry name" value="GST_Zeta"/>
</dbReference>
<evidence type="ECO:0000259" key="3">
    <source>
        <dbReference type="PROSITE" id="PS50405"/>
    </source>
</evidence>
<accession>A0A7X0PBU2</accession>
<dbReference type="InterPro" id="IPR036249">
    <property type="entry name" value="Thioredoxin-like_sf"/>
</dbReference>
<dbReference type="Pfam" id="PF13417">
    <property type="entry name" value="GST_N_3"/>
    <property type="match status" value="1"/>
</dbReference>
<comment type="caution">
    <text evidence="4">The sequence shown here is derived from an EMBL/GenBank/DDBJ whole genome shotgun (WGS) entry which is preliminary data.</text>
</comment>
<dbReference type="InterPro" id="IPR034330">
    <property type="entry name" value="GST_Zeta_C"/>
</dbReference>
<keyword evidence="4" id="KW-0413">Isomerase</keyword>
<feature type="domain" description="GST C-terminal" evidence="3">
    <location>
        <begin position="91"/>
        <end position="218"/>
    </location>
</feature>
<proteinExistence type="inferred from homology"/>
<dbReference type="GO" id="GO:0016034">
    <property type="term" value="F:maleylacetoacetate isomerase activity"/>
    <property type="evidence" value="ECO:0007669"/>
    <property type="project" value="UniProtKB-EC"/>
</dbReference>
<evidence type="ECO:0000313" key="5">
    <source>
        <dbReference type="Proteomes" id="UP000575083"/>
    </source>
</evidence>
<dbReference type="EC" id="5.2.1.2" evidence="4"/>
<protein>
    <submittedName>
        <fullName evidence="4">Maleylacetoacetate isomerase</fullName>
        <ecNumber evidence="4">5.2.1.2</ecNumber>
    </submittedName>
</protein>
<dbReference type="PANTHER" id="PTHR42673">
    <property type="entry name" value="MALEYLACETOACETATE ISOMERASE"/>
    <property type="match status" value="1"/>
</dbReference>
<reference evidence="4 5" key="1">
    <citation type="submission" date="2020-08" db="EMBL/GenBank/DDBJ databases">
        <title>Functional genomics of gut bacteria from endangered species of beetles.</title>
        <authorList>
            <person name="Carlos-Shanley C."/>
        </authorList>
    </citation>
    <scope>NUCLEOTIDE SEQUENCE [LARGE SCALE GENOMIC DNA]</scope>
    <source>
        <strain evidence="4 5">S00198</strain>
    </source>
</reference>
<dbReference type="InterPro" id="IPR010987">
    <property type="entry name" value="Glutathione-S-Trfase_C-like"/>
</dbReference>
<dbReference type="SFLD" id="SFLDS00019">
    <property type="entry name" value="Glutathione_Transferase_(cytos"/>
    <property type="match status" value="1"/>
</dbReference>
<dbReference type="InterPro" id="IPR036282">
    <property type="entry name" value="Glutathione-S-Trfase_C_sf"/>
</dbReference>
<dbReference type="RefSeq" id="WP_184856373.1">
    <property type="nucleotide sequence ID" value="NZ_JACHLK010000002.1"/>
</dbReference>
<dbReference type="EMBL" id="JACHLK010000002">
    <property type="protein sequence ID" value="MBB6558971.1"/>
    <property type="molecule type" value="Genomic_DNA"/>
</dbReference>
<keyword evidence="5" id="KW-1185">Reference proteome</keyword>
<comment type="similarity">
    <text evidence="1">Belongs to the GST superfamily. Zeta family.</text>
</comment>
<dbReference type="NCBIfam" id="TIGR01262">
    <property type="entry name" value="maiA"/>
    <property type="match status" value="1"/>
</dbReference>
<feature type="domain" description="GST N-terminal" evidence="2">
    <location>
        <begin position="5"/>
        <end position="86"/>
    </location>
</feature>
<dbReference type="Proteomes" id="UP000575083">
    <property type="component" value="Unassembled WGS sequence"/>
</dbReference>
<evidence type="ECO:0000256" key="1">
    <source>
        <dbReference type="ARBA" id="ARBA00010007"/>
    </source>
</evidence>
<dbReference type="InterPro" id="IPR004045">
    <property type="entry name" value="Glutathione_S-Trfase_N"/>
</dbReference>
<dbReference type="GO" id="GO:0006559">
    <property type="term" value="P:L-phenylalanine catabolic process"/>
    <property type="evidence" value="ECO:0007669"/>
    <property type="project" value="TreeGrafter"/>
</dbReference>
<dbReference type="CDD" id="cd03191">
    <property type="entry name" value="GST_C_Zeta"/>
    <property type="match status" value="1"/>
</dbReference>
<dbReference type="GO" id="GO:0006749">
    <property type="term" value="P:glutathione metabolic process"/>
    <property type="evidence" value="ECO:0007669"/>
    <property type="project" value="TreeGrafter"/>
</dbReference>
<dbReference type="PROSITE" id="PS50405">
    <property type="entry name" value="GST_CTER"/>
    <property type="match status" value="1"/>
</dbReference>
<dbReference type="GO" id="GO:0004364">
    <property type="term" value="F:glutathione transferase activity"/>
    <property type="evidence" value="ECO:0007669"/>
    <property type="project" value="TreeGrafter"/>
</dbReference>
<gene>
    <name evidence="4" type="ORF">HNP48_001635</name>
</gene>
<dbReference type="SFLD" id="SFLDG00358">
    <property type="entry name" value="Main_(cytGST)"/>
    <property type="match status" value="1"/>
</dbReference>
<dbReference type="Gene3D" id="1.20.1050.10">
    <property type="match status" value="1"/>
</dbReference>
<dbReference type="Gene3D" id="3.40.30.10">
    <property type="entry name" value="Glutaredoxin"/>
    <property type="match status" value="1"/>
</dbReference>
<dbReference type="SUPFAM" id="SSF47616">
    <property type="entry name" value="GST C-terminal domain-like"/>
    <property type="match status" value="1"/>
</dbReference>
<dbReference type="GO" id="GO:0005737">
    <property type="term" value="C:cytoplasm"/>
    <property type="evidence" value="ECO:0007669"/>
    <property type="project" value="InterPro"/>
</dbReference>
<dbReference type="SUPFAM" id="SSF52833">
    <property type="entry name" value="Thioredoxin-like"/>
    <property type="match status" value="1"/>
</dbReference>
<dbReference type="PANTHER" id="PTHR42673:SF21">
    <property type="entry name" value="GLUTATHIONE S-TRANSFERASE YFCF"/>
    <property type="match status" value="1"/>
</dbReference>